<dbReference type="RefSeq" id="XP_033425959.1">
    <property type="nucleotide sequence ID" value="XM_033572644.1"/>
</dbReference>
<evidence type="ECO:0000313" key="1">
    <source>
        <dbReference type="EMBL" id="KAA8646598.1"/>
    </source>
</evidence>
<sequence>MPGILLIKAIKVSSGSQSSIAQTRDRCRGKNFAVMVFDLVARNVLMWQGDAQTAGALSTKGSSGQTSTPGVSADELVVDSDFVVKIPDAARAAAAKKTVSAALSSAVVTAACQLPSGDIRLRASSAAATKVLRKYAEA</sequence>
<comment type="caution">
    <text evidence="1">The sequence shown here is derived from an EMBL/GenBank/DDBJ whole genome shotgun (WGS) entry which is preliminary data.</text>
</comment>
<accession>A0A5M9MI02</accession>
<dbReference type="Proteomes" id="UP000324241">
    <property type="component" value="Unassembled WGS sequence"/>
</dbReference>
<gene>
    <name evidence="1" type="ORF">ATNIH1004_008031</name>
</gene>
<reference evidence="1 2" key="1">
    <citation type="submission" date="2019-08" db="EMBL/GenBank/DDBJ databases">
        <title>The genome sequence of a newly discovered highly antifungal drug resistant Aspergillus species, Aspergillus tanneri NIH 1004.</title>
        <authorList>
            <person name="Mounaud S."/>
            <person name="Singh I."/>
            <person name="Joardar V."/>
            <person name="Pakala S."/>
            <person name="Pakala S."/>
            <person name="Venepally P."/>
            <person name="Chung J.K."/>
            <person name="Losada L."/>
            <person name="Nierman W.C."/>
        </authorList>
    </citation>
    <scope>NUCLEOTIDE SEQUENCE [LARGE SCALE GENOMIC DNA]</scope>
    <source>
        <strain evidence="1 2">NIH1004</strain>
    </source>
</reference>
<name>A0A5M9MI02_9EURO</name>
<evidence type="ECO:0000313" key="2">
    <source>
        <dbReference type="Proteomes" id="UP000324241"/>
    </source>
</evidence>
<dbReference type="AlphaFoldDB" id="A0A5M9MI02"/>
<dbReference type="EMBL" id="QUQM01000007">
    <property type="protein sequence ID" value="KAA8646598.1"/>
    <property type="molecule type" value="Genomic_DNA"/>
</dbReference>
<protein>
    <submittedName>
        <fullName evidence="1">Uncharacterized protein</fullName>
    </submittedName>
</protein>
<dbReference type="VEuPathDB" id="FungiDB:EYZ11_012133"/>
<dbReference type="GeneID" id="54330733"/>
<proteinExistence type="predicted"/>
<organism evidence="1 2">
    <name type="scientific">Aspergillus tanneri</name>
    <dbReference type="NCBI Taxonomy" id="1220188"/>
    <lineage>
        <taxon>Eukaryota</taxon>
        <taxon>Fungi</taxon>
        <taxon>Dikarya</taxon>
        <taxon>Ascomycota</taxon>
        <taxon>Pezizomycotina</taxon>
        <taxon>Eurotiomycetes</taxon>
        <taxon>Eurotiomycetidae</taxon>
        <taxon>Eurotiales</taxon>
        <taxon>Aspergillaceae</taxon>
        <taxon>Aspergillus</taxon>
        <taxon>Aspergillus subgen. Circumdati</taxon>
    </lineage>
</organism>